<evidence type="ECO:0000256" key="1">
    <source>
        <dbReference type="ARBA" id="ARBA00004141"/>
    </source>
</evidence>
<keyword evidence="3 5" id="KW-1133">Transmembrane helix</keyword>
<feature type="transmembrane region" description="Helical" evidence="5">
    <location>
        <begin position="16"/>
        <end position="34"/>
    </location>
</feature>
<dbReference type="RefSeq" id="WP_311952819.1">
    <property type="nucleotide sequence ID" value="NZ_JAVLVU010000001.1"/>
</dbReference>
<evidence type="ECO:0000256" key="2">
    <source>
        <dbReference type="ARBA" id="ARBA00022692"/>
    </source>
</evidence>
<feature type="transmembrane region" description="Helical" evidence="5">
    <location>
        <begin position="41"/>
        <end position="73"/>
    </location>
</feature>
<feature type="transmembrane region" description="Helical" evidence="5">
    <location>
        <begin position="126"/>
        <end position="147"/>
    </location>
</feature>
<evidence type="ECO:0000256" key="4">
    <source>
        <dbReference type="ARBA" id="ARBA00023136"/>
    </source>
</evidence>
<dbReference type="Pfam" id="PF14378">
    <property type="entry name" value="PAP2_3"/>
    <property type="match status" value="1"/>
</dbReference>
<dbReference type="Proteomes" id="UP001258315">
    <property type="component" value="Unassembled WGS sequence"/>
</dbReference>
<dbReference type="CDD" id="cd03386">
    <property type="entry name" value="PAP2_Aur1_like"/>
    <property type="match status" value="1"/>
</dbReference>
<evidence type="ECO:0000313" key="8">
    <source>
        <dbReference type="Proteomes" id="UP001258315"/>
    </source>
</evidence>
<organism evidence="7 8">
    <name type="scientific">Mucilaginibacter terrae</name>
    <dbReference type="NCBI Taxonomy" id="1955052"/>
    <lineage>
        <taxon>Bacteria</taxon>
        <taxon>Pseudomonadati</taxon>
        <taxon>Bacteroidota</taxon>
        <taxon>Sphingobacteriia</taxon>
        <taxon>Sphingobacteriales</taxon>
        <taxon>Sphingobacteriaceae</taxon>
        <taxon>Mucilaginibacter</taxon>
    </lineage>
</organism>
<feature type="transmembrane region" description="Helical" evidence="5">
    <location>
        <begin position="250"/>
        <end position="270"/>
    </location>
</feature>
<dbReference type="PANTHER" id="PTHR31310:SF7">
    <property type="entry name" value="PA-PHOSPHATASE RELATED-FAMILY PROTEIN DDB_G0268928"/>
    <property type="match status" value="1"/>
</dbReference>
<comment type="subcellular location">
    <subcellularLocation>
        <location evidence="1">Membrane</location>
        <topology evidence="1">Multi-pass membrane protein</topology>
    </subcellularLocation>
</comment>
<dbReference type="Gene3D" id="1.20.144.10">
    <property type="entry name" value="Phosphatidic acid phosphatase type 2/haloperoxidase"/>
    <property type="match status" value="1"/>
</dbReference>
<dbReference type="InterPro" id="IPR026841">
    <property type="entry name" value="Aur1/Ipt1"/>
</dbReference>
<sequence length="312" mass="35723">MSFAISKGAPITLKNFLIVTLAAVAYLLASYLLVGYKGDQIVLICLFYSLFYASGITRKFVLGFSIFIVYWIIFDYMKAFPNYNYSRVHLAELYNFEKHVFGINQAGHIVSPNEYWRIHSSTFLDILSGIFYLCWIPVPLGFAAYLFFTRKREFLYFSLTFVVVNLLGFVVYYTYPAAPPWYIQHHGFHFFKATPGNTAGLSRFDAYFHINLFKNIYSKGSNVFAAMPSLHSSYPLIVVYYGLKNRLGWANIFFITVTVGIWFAAVYTSHHYLLDVLAGITTAAIGIALFNFIAAKSKVINNWLNQYEAIIQ</sequence>
<dbReference type="EMBL" id="JAVLVU010000001">
    <property type="protein sequence ID" value="MDT3404926.1"/>
    <property type="molecule type" value="Genomic_DNA"/>
</dbReference>
<keyword evidence="4 5" id="KW-0472">Membrane</keyword>
<feature type="transmembrane region" description="Helical" evidence="5">
    <location>
        <begin position="154"/>
        <end position="175"/>
    </location>
</feature>
<accession>A0ABU3GYS4</accession>
<feature type="domain" description="Inositolphosphotransferase Aur1/Ipt1" evidence="6">
    <location>
        <begin position="120"/>
        <end position="289"/>
    </location>
</feature>
<comment type="caution">
    <text evidence="7">The sequence shown here is derived from an EMBL/GenBank/DDBJ whole genome shotgun (WGS) entry which is preliminary data.</text>
</comment>
<evidence type="ECO:0000259" key="6">
    <source>
        <dbReference type="Pfam" id="PF14378"/>
    </source>
</evidence>
<evidence type="ECO:0000256" key="5">
    <source>
        <dbReference type="SAM" id="Phobius"/>
    </source>
</evidence>
<proteinExistence type="predicted"/>
<feature type="transmembrane region" description="Helical" evidence="5">
    <location>
        <begin position="223"/>
        <end position="243"/>
    </location>
</feature>
<name>A0ABU3GYS4_9SPHI</name>
<evidence type="ECO:0000256" key="3">
    <source>
        <dbReference type="ARBA" id="ARBA00022989"/>
    </source>
</evidence>
<protein>
    <recommendedName>
        <fullName evidence="6">Inositolphosphotransferase Aur1/Ipt1 domain-containing protein</fullName>
    </recommendedName>
</protein>
<keyword evidence="2 5" id="KW-0812">Transmembrane</keyword>
<reference evidence="8" key="1">
    <citation type="submission" date="2023-07" db="EMBL/GenBank/DDBJ databases">
        <title>Functional and genomic diversity of the sorghum phyllosphere microbiome.</title>
        <authorList>
            <person name="Shade A."/>
        </authorList>
    </citation>
    <scope>NUCLEOTIDE SEQUENCE [LARGE SCALE GENOMIC DNA]</scope>
    <source>
        <strain evidence="8">SORGH_AS_0422</strain>
    </source>
</reference>
<keyword evidence="8" id="KW-1185">Reference proteome</keyword>
<evidence type="ECO:0000313" key="7">
    <source>
        <dbReference type="EMBL" id="MDT3404926.1"/>
    </source>
</evidence>
<dbReference type="InterPro" id="IPR052185">
    <property type="entry name" value="IPC_Synthase-Related"/>
</dbReference>
<dbReference type="PANTHER" id="PTHR31310">
    <property type="match status" value="1"/>
</dbReference>
<feature type="transmembrane region" description="Helical" evidence="5">
    <location>
        <begin position="276"/>
        <end position="294"/>
    </location>
</feature>
<gene>
    <name evidence="7" type="ORF">QE417_003998</name>
</gene>